<name>A0AAV5TH31_9BILA</name>
<feature type="transmembrane region" description="Helical" evidence="1">
    <location>
        <begin position="74"/>
        <end position="94"/>
    </location>
</feature>
<sequence>MASMLAIVVYCGLSIFVVLHINLSKSRRGIAMQRQLFYTLLTQFSVPFFIMYVPVLFAILPPLLHIFVPFPSNLLPIMFSVFPSLDALVILLGVRDYR</sequence>
<feature type="transmembrane region" description="Helical" evidence="1">
    <location>
        <begin position="44"/>
        <end position="68"/>
    </location>
</feature>
<evidence type="ECO:0000313" key="2">
    <source>
        <dbReference type="EMBL" id="GMS93609.1"/>
    </source>
</evidence>
<evidence type="ECO:0008006" key="4">
    <source>
        <dbReference type="Google" id="ProtNLM"/>
    </source>
</evidence>
<feature type="transmembrane region" description="Helical" evidence="1">
    <location>
        <begin position="6"/>
        <end position="23"/>
    </location>
</feature>
<keyword evidence="1" id="KW-0472">Membrane</keyword>
<dbReference type="Proteomes" id="UP001432027">
    <property type="component" value="Unassembled WGS sequence"/>
</dbReference>
<comment type="caution">
    <text evidence="2">The sequence shown here is derived from an EMBL/GenBank/DDBJ whole genome shotgun (WGS) entry which is preliminary data.</text>
</comment>
<reference evidence="2" key="1">
    <citation type="submission" date="2023-10" db="EMBL/GenBank/DDBJ databases">
        <title>Genome assembly of Pristionchus species.</title>
        <authorList>
            <person name="Yoshida K."/>
            <person name="Sommer R.J."/>
        </authorList>
    </citation>
    <scope>NUCLEOTIDE SEQUENCE</scope>
    <source>
        <strain evidence="2">RS0144</strain>
    </source>
</reference>
<keyword evidence="1" id="KW-0812">Transmembrane</keyword>
<evidence type="ECO:0000256" key="1">
    <source>
        <dbReference type="SAM" id="Phobius"/>
    </source>
</evidence>
<keyword evidence="3" id="KW-1185">Reference proteome</keyword>
<dbReference type="PANTHER" id="PTHR22943:SF248">
    <property type="entry name" value="SEVEN TM RECEPTOR"/>
    <property type="match status" value="1"/>
</dbReference>
<organism evidence="2 3">
    <name type="scientific">Pristionchus entomophagus</name>
    <dbReference type="NCBI Taxonomy" id="358040"/>
    <lineage>
        <taxon>Eukaryota</taxon>
        <taxon>Metazoa</taxon>
        <taxon>Ecdysozoa</taxon>
        <taxon>Nematoda</taxon>
        <taxon>Chromadorea</taxon>
        <taxon>Rhabditida</taxon>
        <taxon>Rhabditina</taxon>
        <taxon>Diplogasteromorpha</taxon>
        <taxon>Diplogasteroidea</taxon>
        <taxon>Neodiplogasteridae</taxon>
        <taxon>Pristionchus</taxon>
    </lineage>
</organism>
<dbReference type="InterPro" id="IPR019428">
    <property type="entry name" value="7TM_GPCR_serpentine_rcpt_Str"/>
</dbReference>
<evidence type="ECO:0000313" key="3">
    <source>
        <dbReference type="Proteomes" id="UP001432027"/>
    </source>
</evidence>
<gene>
    <name evidence="2" type="ORF">PENTCL1PPCAC_15784</name>
</gene>
<dbReference type="AlphaFoldDB" id="A0AAV5TH31"/>
<dbReference type="Pfam" id="PF10326">
    <property type="entry name" value="7TM_GPCR_Str"/>
    <property type="match status" value="1"/>
</dbReference>
<protein>
    <recommendedName>
        <fullName evidence="4">G protein-coupled receptor</fullName>
    </recommendedName>
</protein>
<dbReference type="PANTHER" id="PTHR22943">
    <property type="entry name" value="7-TRANSMEMBRANE DOMAIN RECEPTOR C.ELEGANS"/>
    <property type="match status" value="1"/>
</dbReference>
<accession>A0AAV5TH31</accession>
<dbReference type="EMBL" id="BTSX01000004">
    <property type="protein sequence ID" value="GMS93609.1"/>
    <property type="molecule type" value="Genomic_DNA"/>
</dbReference>
<feature type="non-terminal residue" evidence="2">
    <location>
        <position position="98"/>
    </location>
</feature>
<proteinExistence type="predicted"/>
<keyword evidence="1" id="KW-1133">Transmembrane helix</keyword>